<evidence type="ECO:0000313" key="1">
    <source>
        <dbReference type="EMBL" id="SUA48678.1"/>
    </source>
</evidence>
<gene>
    <name evidence="1" type="ORF">NCTC13184_07233</name>
</gene>
<dbReference type="Proteomes" id="UP000255082">
    <property type="component" value="Unassembled WGS sequence"/>
</dbReference>
<proteinExistence type="predicted"/>
<dbReference type="AlphaFoldDB" id="A0A378X5I5"/>
<protein>
    <submittedName>
        <fullName evidence="1">Uncharacterized protein</fullName>
    </submittedName>
</protein>
<reference evidence="1 2" key="1">
    <citation type="submission" date="2018-06" db="EMBL/GenBank/DDBJ databases">
        <authorList>
            <consortium name="Pathogen Informatics"/>
            <person name="Doyle S."/>
        </authorList>
    </citation>
    <scope>NUCLEOTIDE SEQUENCE [LARGE SCALE GENOMIC DNA]</scope>
    <source>
        <strain evidence="1 2">NCTC13184</strain>
    </source>
</reference>
<organism evidence="1 2">
    <name type="scientific">Nocardia africana</name>
    <dbReference type="NCBI Taxonomy" id="134964"/>
    <lineage>
        <taxon>Bacteria</taxon>
        <taxon>Bacillati</taxon>
        <taxon>Actinomycetota</taxon>
        <taxon>Actinomycetes</taxon>
        <taxon>Mycobacteriales</taxon>
        <taxon>Nocardiaceae</taxon>
        <taxon>Nocardia</taxon>
    </lineage>
</organism>
<sequence>MSLPDSATVLRAFTGSNESQPLLKAAQDLFKVWHAHHRNSPNTSNSRDVQPADLVAPLVWFIDNEVLNTVADTIRAPDRDAPVARRTYGQLISSLAQLYASLEEAHGHPCYATLDFEACKLHLDSLAADIQAGRVRLPPPDLDRS</sequence>
<dbReference type="RefSeq" id="WP_128145642.1">
    <property type="nucleotide sequence ID" value="NZ_JAJFOE010000002.1"/>
</dbReference>
<accession>A0A378X5I5</accession>
<dbReference type="EMBL" id="UGRU01000001">
    <property type="protein sequence ID" value="SUA48678.1"/>
    <property type="molecule type" value="Genomic_DNA"/>
</dbReference>
<name>A0A378X5I5_9NOCA</name>
<evidence type="ECO:0000313" key="2">
    <source>
        <dbReference type="Proteomes" id="UP000255082"/>
    </source>
</evidence>